<dbReference type="Pfam" id="PF13424">
    <property type="entry name" value="TPR_12"/>
    <property type="match status" value="1"/>
</dbReference>
<keyword evidence="6" id="KW-1185">Reference proteome</keyword>
<keyword evidence="1" id="KW-0677">Repeat</keyword>
<dbReference type="SUPFAM" id="SSF48452">
    <property type="entry name" value="TPR-like"/>
    <property type="match status" value="1"/>
</dbReference>
<feature type="repeat" description="TPR" evidence="3">
    <location>
        <begin position="94"/>
        <end position="127"/>
    </location>
</feature>
<evidence type="ECO:0000313" key="5">
    <source>
        <dbReference type="EMBL" id="MDG4945397.1"/>
    </source>
</evidence>
<dbReference type="PANTHER" id="PTHR45586:SF1">
    <property type="entry name" value="LIPOPOLYSACCHARIDE ASSEMBLY PROTEIN B"/>
    <property type="match status" value="1"/>
</dbReference>
<evidence type="ECO:0000256" key="3">
    <source>
        <dbReference type="PROSITE-ProRule" id="PRU00339"/>
    </source>
</evidence>
<name>A0A9X4MXL6_9FLAO</name>
<dbReference type="Proteomes" id="UP001152599">
    <property type="component" value="Unassembled WGS sequence"/>
</dbReference>
<dbReference type="PROSITE" id="PS50005">
    <property type="entry name" value="TPR"/>
    <property type="match status" value="3"/>
</dbReference>
<evidence type="ECO:0000313" key="6">
    <source>
        <dbReference type="Proteomes" id="UP001152599"/>
    </source>
</evidence>
<dbReference type="InterPro" id="IPR051012">
    <property type="entry name" value="CellSynth/LPSAsmb/PSIAsmb"/>
</dbReference>
<proteinExistence type="predicted"/>
<dbReference type="AlphaFoldDB" id="A0A9X4MXL6"/>
<keyword evidence="2 3" id="KW-0802">TPR repeat</keyword>
<evidence type="ECO:0000256" key="2">
    <source>
        <dbReference type="ARBA" id="ARBA00022803"/>
    </source>
</evidence>
<accession>A0A9X4MXL6</accession>
<evidence type="ECO:0000256" key="1">
    <source>
        <dbReference type="ARBA" id="ARBA00022737"/>
    </source>
</evidence>
<dbReference type="InterPro" id="IPR011990">
    <property type="entry name" value="TPR-like_helical_dom_sf"/>
</dbReference>
<organism evidence="5 6">
    <name type="scientific">Profundicola chukchiensis</name>
    <dbReference type="NCBI Taxonomy" id="2961959"/>
    <lineage>
        <taxon>Bacteria</taxon>
        <taxon>Pseudomonadati</taxon>
        <taxon>Bacteroidota</taxon>
        <taxon>Flavobacteriia</taxon>
        <taxon>Flavobacteriales</taxon>
        <taxon>Weeksellaceae</taxon>
        <taxon>Profundicola</taxon>
    </lineage>
</organism>
<feature type="repeat" description="TPR" evidence="3">
    <location>
        <begin position="57"/>
        <end position="90"/>
    </location>
</feature>
<dbReference type="EMBL" id="JANCMU010000001">
    <property type="protein sequence ID" value="MDG4945397.1"/>
    <property type="molecule type" value="Genomic_DNA"/>
</dbReference>
<dbReference type="InterPro" id="IPR019734">
    <property type="entry name" value="TPR_rpt"/>
</dbReference>
<dbReference type="Gene3D" id="1.25.40.10">
    <property type="entry name" value="Tetratricopeptide repeat domain"/>
    <property type="match status" value="1"/>
</dbReference>
<feature type="region of interest" description="Disordered" evidence="4">
    <location>
        <begin position="143"/>
        <end position="164"/>
    </location>
</feature>
<reference evidence="5" key="1">
    <citation type="submission" date="2022-07" db="EMBL/GenBank/DDBJ databases">
        <title>Description and genome-wide analysis of Profundicola chukchiensis gen. nov., sp. nov., marine bacteria isolated from bottom sediments of the Chukchi Sea.</title>
        <authorList>
            <person name="Romanenko L."/>
            <person name="Otstavnykh N."/>
            <person name="Kurilenko V."/>
            <person name="Eremeev V."/>
            <person name="Velansky P."/>
            <person name="Mikhailov V."/>
            <person name="Isaeva M."/>
        </authorList>
    </citation>
    <scope>NUCLEOTIDE SEQUENCE</scope>
    <source>
        <strain evidence="5">KMM 9713</strain>
    </source>
</reference>
<protein>
    <submittedName>
        <fullName evidence="5">Tetratricopeptide repeat protein</fullName>
    </submittedName>
</protein>
<evidence type="ECO:0000256" key="4">
    <source>
        <dbReference type="SAM" id="MobiDB-lite"/>
    </source>
</evidence>
<dbReference type="PROSITE" id="PS50293">
    <property type="entry name" value="TPR_REGION"/>
    <property type="match status" value="2"/>
</dbReference>
<feature type="repeat" description="TPR" evidence="3">
    <location>
        <begin position="23"/>
        <end position="56"/>
    </location>
</feature>
<comment type="caution">
    <text evidence="5">The sequence shown here is derived from an EMBL/GenBank/DDBJ whole genome shotgun (WGS) entry which is preliminary data.</text>
</comment>
<sequence>MILLCVTLFFGGSQESYAQTLEEKEWIAEGNKYYLQKEFDKARVEYSKVLATSPASYKANFNLGNAYFELKNYKNAVTHFEKATKASPDKLEKANAFHNLGNSLLQQHEYKKAIESYKDALRNNPKDNETRYNLVLAKKLLNNQDKQQNPPDLPKPSEYAKQMKSKADFEAEKGKFEVARNLMLEAMQKDSTVMHYQSYIDKLTEIVVLDTIKLK</sequence>
<gene>
    <name evidence="5" type="ORF">NMK71_03135</name>
</gene>
<dbReference type="SMART" id="SM00028">
    <property type="entry name" value="TPR"/>
    <property type="match status" value="3"/>
</dbReference>
<dbReference type="PANTHER" id="PTHR45586">
    <property type="entry name" value="TPR REPEAT-CONTAINING PROTEIN PA4667"/>
    <property type="match status" value="1"/>
</dbReference>